<sequence length="479" mass="53362">MDDTLSPDYLVIGAGAMGMAFVDTLLSDTKATIAIVDRYARPGGHWTIAYPYVRLHQPSAFYGVNSRPLGEDRIDQVGWNKGLSELATRDEVCSYFSIVMEQTFLPSGRVEYYPKHEYVGEGQFRSVLTNQIFRVGEKTRIVDATWMRVKVPAMGPPAYEVADDVTLIPPNDLPKITRPWGGYTVIGAGKTGIDACLWLLAHGVDPQLISWIVPRDSWLLERGGIQPGLAFAQKTAASVGAIAQATMEASSPEDWFLRMEAAEQVVRLTDSVWPTMFRCATVSLAELEQIKKIKNIIRQGRVVRIGTNEVMMEQDSYIPVPDTLYTDCSADALAKLEPVPVFRGRNITLQSVRYCQQVFSAAFIAHAEATYDDDSKKNELCRVIPHPDEAMDFLIVSLQSHRNGLRWAAHPKTAAWLSQARLDWFGKFAPTPPEDPAQAVEFQKVMRQRVEGLCAKLEQLISQVPGKDAARAKAQLARF</sequence>
<evidence type="ECO:0000313" key="2">
    <source>
        <dbReference type="Proteomes" id="UP001337655"/>
    </source>
</evidence>
<gene>
    <name evidence="1" type="ORF">LTR77_001622</name>
</gene>
<protein>
    <submittedName>
        <fullName evidence="1">Uncharacterized protein</fullName>
    </submittedName>
</protein>
<reference evidence="1 2" key="1">
    <citation type="submission" date="2023-08" db="EMBL/GenBank/DDBJ databases">
        <title>Black Yeasts Isolated from many extreme environments.</title>
        <authorList>
            <person name="Coleine C."/>
            <person name="Stajich J.E."/>
            <person name="Selbmann L."/>
        </authorList>
    </citation>
    <scope>NUCLEOTIDE SEQUENCE [LARGE SCALE GENOMIC DNA]</scope>
    <source>
        <strain evidence="1 2">CCFEE 5935</strain>
    </source>
</reference>
<dbReference type="GeneID" id="89922970"/>
<dbReference type="SUPFAM" id="SSF51905">
    <property type="entry name" value="FAD/NAD(P)-binding domain"/>
    <property type="match status" value="1"/>
</dbReference>
<evidence type="ECO:0000313" key="1">
    <source>
        <dbReference type="EMBL" id="KAK5174542.1"/>
    </source>
</evidence>
<dbReference type="Proteomes" id="UP001337655">
    <property type="component" value="Unassembled WGS sequence"/>
</dbReference>
<dbReference type="Gene3D" id="3.50.50.60">
    <property type="entry name" value="FAD/NAD(P)-binding domain"/>
    <property type="match status" value="1"/>
</dbReference>
<dbReference type="InterPro" id="IPR036188">
    <property type="entry name" value="FAD/NAD-bd_sf"/>
</dbReference>
<name>A0AAV9PMN3_9PEZI</name>
<dbReference type="RefSeq" id="XP_064663211.1">
    <property type="nucleotide sequence ID" value="XM_064798884.1"/>
</dbReference>
<accession>A0AAV9PMN3</accession>
<comment type="caution">
    <text evidence="1">The sequence shown here is derived from an EMBL/GenBank/DDBJ whole genome shotgun (WGS) entry which is preliminary data.</text>
</comment>
<proteinExistence type="predicted"/>
<dbReference type="AlphaFoldDB" id="A0AAV9PMN3"/>
<dbReference type="EMBL" id="JAVRRT010000002">
    <property type="protein sequence ID" value="KAK5174542.1"/>
    <property type="molecule type" value="Genomic_DNA"/>
</dbReference>
<organism evidence="1 2">
    <name type="scientific">Saxophila tyrrhenica</name>
    <dbReference type="NCBI Taxonomy" id="1690608"/>
    <lineage>
        <taxon>Eukaryota</taxon>
        <taxon>Fungi</taxon>
        <taxon>Dikarya</taxon>
        <taxon>Ascomycota</taxon>
        <taxon>Pezizomycotina</taxon>
        <taxon>Dothideomycetes</taxon>
        <taxon>Dothideomycetidae</taxon>
        <taxon>Mycosphaerellales</taxon>
        <taxon>Extremaceae</taxon>
        <taxon>Saxophila</taxon>
    </lineage>
</organism>
<keyword evidence="2" id="KW-1185">Reference proteome</keyword>